<comment type="subcellular location">
    <subcellularLocation>
        <location evidence="1">Secreted</location>
    </subcellularLocation>
</comment>
<comment type="similarity">
    <text evidence="2">Belongs to the parathyroid hormone family.</text>
</comment>
<name>A0A8C9QQY9_SCLFO</name>
<dbReference type="GeneTree" id="ENSGT00390000004933"/>
<feature type="region of interest" description="Disordered" evidence="6">
    <location>
        <begin position="79"/>
        <end position="165"/>
    </location>
</feature>
<reference evidence="8" key="2">
    <citation type="submission" date="2025-08" db="UniProtKB">
        <authorList>
            <consortium name="Ensembl"/>
        </authorList>
    </citation>
    <scope>IDENTIFICATION</scope>
</reference>
<evidence type="ECO:0000256" key="5">
    <source>
        <dbReference type="ARBA" id="ARBA00022702"/>
    </source>
</evidence>
<dbReference type="InterPro" id="IPR003626">
    <property type="entry name" value="PTH-rel"/>
</dbReference>
<keyword evidence="4" id="KW-0165">Cleavage on pair of basic residues</keyword>
<gene>
    <name evidence="8" type="primary">pthlha</name>
</gene>
<evidence type="ECO:0008006" key="10">
    <source>
        <dbReference type="Google" id="ProtNLM"/>
    </source>
</evidence>
<dbReference type="PANTHER" id="PTHR17223">
    <property type="entry name" value="PARATHYROID HORMONE-RELATED"/>
    <property type="match status" value="1"/>
</dbReference>
<protein>
    <recommendedName>
        <fullName evidence="10">Parathyroid hormone-related protein-like</fullName>
    </recommendedName>
</protein>
<sequence>MLSSRSFFQQWGFAIFLLCSPVPHYGKPVASLTSRTKRTVTHAQLMHDKGRALHDFKRHVWLQELLHGLHTAEDGGIASSSITSSLQPKPTGSTKTYPRGFPLQEEEEDEDEEDEEEGGGGTNLPQETDKLQTYKVPAPKTASGRKRKGRSGKRRDCDKRKPRLPSVTFTLGEEHDNWKWQNSNNLFSFNGYLLY</sequence>
<evidence type="ECO:0000256" key="2">
    <source>
        <dbReference type="ARBA" id="ARBA00006307"/>
    </source>
</evidence>
<keyword evidence="7" id="KW-0732">Signal</keyword>
<evidence type="ECO:0000313" key="8">
    <source>
        <dbReference type="Ensembl" id="ENSSFOP00015001324.2"/>
    </source>
</evidence>
<proteinExistence type="inferred from homology"/>
<dbReference type="SMART" id="SM00087">
    <property type="entry name" value="PTH"/>
    <property type="match status" value="1"/>
</dbReference>
<evidence type="ECO:0000256" key="6">
    <source>
        <dbReference type="SAM" id="MobiDB-lite"/>
    </source>
</evidence>
<dbReference type="PANTHER" id="PTHR17223:SF0">
    <property type="entry name" value="PARATHYROID HORMONE-RELATED PROTEIN"/>
    <property type="match status" value="1"/>
</dbReference>
<feature type="signal peptide" evidence="7">
    <location>
        <begin position="1"/>
        <end position="26"/>
    </location>
</feature>
<dbReference type="GO" id="GO:0005576">
    <property type="term" value="C:extracellular region"/>
    <property type="evidence" value="ECO:0007669"/>
    <property type="project" value="UniProtKB-SubCell"/>
</dbReference>
<reference evidence="8" key="3">
    <citation type="submission" date="2025-09" db="UniProtKB">
        <authorList>
            <consortium name="Ensembl"/>
        </authorList>
    </citation>
    <scope>IDENTIFICATION</scope>
</reference>
<feature type="compositionally biased region" description="Polar residues" evidence="6">
    <location>
        <begin position="79"/>
        <end position="96"/>
    </location>
</feature>
<dbReference type="GO" id="GO:0030282">
    <property type="term" value="P:bone mineralization"/>
    <property type="evidence" value="ECO:0007669"/>
    <property type="project" value="InterPro"/>
</dbReference>
<evidence type="ECO:0000256" key="7">
    <source>
        <dbReference type="SAM" id="SignalP"/>
    </source>
</evidence>
<evidence type="ECO:0000256" key="4">
    <source>
        <dbReference type="ARBA" id="ARBA00022685"/>
    </source>
</evidence>
<dbReference type="GO" id="GO:0005179">
    <property type="term" value="F:hormone activity"/>
    <property type="evidence" value="ECO:0007669"/>
    <property type="project" value="UniProtKB-KW"/>
</dbReference>
<dbReference type="Pfam" id="PF01279">
    <property type="entry name" value="Parathyroid"/>
    <property type="match status" value="1"/>
</dbReference>
<organism evidence="8 9">
    <name type="scientific">Scleropages formosus</name>
    <name type="common">Asian bonytongue</name>
    <name type="synonym">Osteoglossum formosum</name>
    <dbReference type="NCBI Taxonomy" id="113540"/>
    <lineage>
        <taxon>Eukaryota</taxon>
        <taxon>Metazoa</taxon>
        <taxon>Chordata</taxon>
        <taxon>Craniata</taxon>
        <taxon>Vertebrata</taxon>
        <taxon>Euteleostomi</taxon>
        <taxon>Actinopterygii</taxon>
        <taxon>Neopterygii</taxon>
        <taxon>Teleostei</taxon>
        <taxon>Osteoglossocephala</taxon>
        <taxon>Osteoglossomorpha</taxon>
        <taxon>Osteoglossiformes</taxon>
        <taxon>Osteoglossidae</taxon>
        <taxon>Scleropages</taxon>
    </lineage>
</organism>
<dbReference type="Proteomes" id="UP000694397">
    <property type="component" value="Chromosome 5"/>
</dbReference>
<accession>A0A8C9QQY9</accession>
<feature type="chain" id="PRO_5034239466" description="Parathyroid hormone-related protein-like" evidence="7">
    <location>
        <begin position="27"/>
        <end position="195"/>
    </location>
</feature>
<evidence type="ECO:0000256" key="1">
    <source>
        <dbReference type="ARBA" id="ARBA00004613"/>
    </source>
</evidence>
<keyword evidence="5" id="KW-0372">Hormone</keyword>
<dbReference type="OrthoDB" id="9892514at2759"/>
<dbReference type="Ensembl" id="ENSSFOT00015001358.2">
    <property type="protein sequence ID" value="ENSSFOP00015001324.2"/>
    <property type="gene ID" value="ENSSFOG00015000935.2"/>
</dbReference>
<evidence type="ECO:0000256" key="3">
    <source>
        <dbReference type="ARBA" id="ARBA00022525"/>
    </source>
</evidence>
<feature type="compositionally biased region" description="Basic residues" evidence="6">
    <location>
        <begin position="143"/>
        <end position="153"/>
    </location>
</feature>
<evidence type="ECO:0000313" key="9">
    <source>
        <dbReference type="Proteomes" id="UP000694397"/>
    </source>
</evidence>
<keyword evidence="9" id="KW-1185">Reference proteome</keyword>
<feature type="compositionally biased region" description="Acidic residues" evidence="6">
    <location>
        <begin position="104"/>
        <end position="118"/>
    </location>
</feature>
<dbReference type="AlphaFoldDB" id="A0A8C9QQY9"/>
<dbReference type="InterPro" id="IPR001415">
    <property type="entry name" value="PTH/PTH-rel"/>
</dbReference>
<keyword evidence="3" id="KW-0964">Secreted</keyword>
<reference evidence="8 9" key="1">
    <citation type="submission" date="2019-04" db="EMBL/GenBank/DDBJ databases">
        <authorList>
            <consortium name="Wellcome Sanger Institute Data Sharing"/>
        </authorList>
    </citation>
    <scope>NUCLEOTIDE SEQUENCE [LARGE SCALE GENOMIC DNA]</scope>
</reference>